<sequence>MSLFSPVLTASSSGNQMCNQYCNMFEQTWKMRNMTTVLYSGCQQRKDYLDNRWTKTVEKAFLNNITRTLSLWSGVHLKTATWDTKT</sequence>
<proteinExistence type="predicted"/>
<name>A0ACB6FVM6_9PLEO</name>
<evidence type="ECO:0000313" key="1">
    <source>
        <dbReference type="EMBL" id="KAB2108512.1"/>
    </source>
</evidence>
<dbReference type="EMBL" id="PDWZ02000002">
    <property type="protein sequence ID" value="KAB2108512.1"/>
    <property type="molecule type" value="Genomic_DNA"/>
</dbReference>
<organism evidence="1 2">
    <name type="scientific">Alternaria gaisen</name>
    <dbReference type="NCBI Taxonomy" id="167740"/>
    <lineage>
        <taxon>Eukaryota</taxon>
        <taxon>Fungi</taxon>
        <taxon>Dikarya</taxon>
        <taxon>Ascomycota</taxon>
        <taxon>Pezizomycotina</taxon>
        <taxon>Dothideomycetes</taxon>
        <taxon>Pleosporomycetidae</taxon>
        <taxon>Pleosporales</taxon>
        <taxon>Pleosporineae</taxon>
        <taxon>Pleosporaceae</taxon>
        <taxon>Alternaria</taxon>
        <taxon>Alternaria sect. Alternaria</taxon>
    </lineage>
</organism>
<comment type="caution">
    <text evidence="1">The sequence shown here is derived from an EMBL/GenBank/DDBJ whole genome shotgun (WGS) entry which is preliminary data.</text>
</comment>
<protein>
    <submittedName>
        <fullName evidence="1">Uncharacterized protein</fullName>
    </submittedName>
</protein>
<keyword evidence="2" id="KW-1185">Reference proteome</keyword>
<reference evidence="1 2" key="1">
    <citation type="journal article" date="2019" name="bioRxiv">
        <title>Genomics, evolutionary history and diagnostics of the Alternaria alternata species group including apple and Asian pear pathotypes.</title>
        <authorList>
            <person name="Armitage A.D."/>
            <person name="Cockerton H.M."/>
            <person name="Sreenivasaprasad S."/>
            <person name="Woodhall J.W."/>
            <person name="Lane C.R."/>
            <person name="Harrison R.J."/>
            <person name="Clarkson J.P."/>
        </authorList>
    </citation>
    <scope>NUCLEOTIDE SEQUENCE [LARGE SCALE GENOMIC DNA]</scope>
    <source>
        <strain evidence="1 2">FERA 650</strain>
    </source>
</reference>
<gene>
    <name evidence="1" type="ORF">AG0111_0g3231</name>
</gene>
<accession>A0ACB6FVM6</accession>
<dbReference type="Proteomes" id="UP000293547">
    <property type="component" value="Unassembled WGS sequence"/>
</dbReference>
<evidence type="ECO:0000313" key="2">
    <source>
        <dbReference type="Proteomes" id="UP000293547"/>
    </source>
</evidence>